<proteinExistence type="predicted"/>
<evidence type="ECO:0000313" key="4">
    <source>
        <dbReference type="Proteomes" id="UP000734854"/>
    </source>
</evidence>
<feature type="region of interest" description="Disordered" evidence="1">
    <location>
        <begin position="218"/>
        <end position="256"/>
    </location>
</feature>
<dbReference type="InterPro" id="IPR023342">
    <property type="entry name" value="APO_dom"/>
</dbReference>
<evidence type="ECO:0000259" key="2">
    <source>
        <dbReference type="PROSITE" id="PS51499"/>
    </source>
</evidence>
<evidence type="ECO:0000313" key="3">
    <source>
        <dbReference type="EMBL" id="KAG6512185.1"/>
    </source>
</evidence>
<accession>A0A8J5L4T3</accession>
<dbReference type="Proteomes" id="UP000734854">
    <property type="component" value="Unassembled WGS sequence"/>
</dbReference>
<comment type="caution">
    <text evidence="3">The sequence shown here is derived from an EMBL/GenBank/DDBJ whole genome shotgun (WGS) entry which is preliminary data.</text>
</comment>
<feature type="domain" description="APO" evidence="2">
    <location>
        <begin position="515"/>
        <end position="599"/>
    </location>
</feature>
<sequence length="622" mass="70669">MRTSSVINKHKVSFLGFKWKPLRKFFWITDESDRVESNRIGLNFWTIWSGGNVGLIGVIGFISPPPHTQTLAIRSLRCSFLSVQSILRNRRRRRRSCSGSNLQPRRFSHCTGRGRSAVSRRRPVLFPSREIPFGDLDIASPKFRSEAFGVDDPIESCLDVRNTSCLDIGDNPFAVEIRATNRWCKTEPQNSVHVCGSVSIARSNYPRSADLSQNYLREENKPSPELRRQHQPQSTHIPQNYLKREQKPTSVPTEELRQQYPQNADLPRYYSTKEKKPFPIPVLELRRAARERLKRMKGKPRRPTPPPRNGMLVKSLIPVAYEVMNARVLLINNLKRLMKVIPVLACKYCTEVHVGSVGHPFKSCRGLRANHRYGLHAWAMAKVEDVFVPMESYHLHDRLGRRITHQERFAIARVPAVVELCVQAGVDLPDLSTKRRRKPVIRLGRNEIIDADEDDLPEPEPSKLITPIMDEIPDSEIAPPSNTEETVALSEETLTAWETLRGGVAKLMRKYPVRVCGYCPEVHVGPSGHKAQNCGAHKHQQRNGQHGWQAAVLDDLILPKYVWHVPATASELQWDLRHFYGQAPAVVELCAKGGAVVPDCYKPTMRLDIGIPTNSREAEMVV</sequence>
<gene>
    <name evidence="3" type="ORF">ZIOFF_030281</name>
</gene>
<feature type="compositionally biased region" description="Basic and acidic residues" evidence="1">
    <location>
        <begin position="218"/>
        <end position="228"/>
    </location>
</feature>
<dbReference type="GO" id="GO:0003723">
    <property type="term" value="F:RNA binding"/>
    <property type="evidence" value="ECO:0007669"/>
    <property type="project" value="InterPro"/>
</dbReference>
<protein>
    <recommendedName>
        <fullName evidence="2">APO domain-containing protein</fullName>
    </recommendedName>
</protein>
<keyword evidence="4" id="KW-1185">Reference proteome</keyword>
<evidence type="ECO:0000256" key="1">
    <source>
        <dbReference type="SAM" id="MobiDB-lite"/>
    </source>
</evidence>
<dbReference type="Pfam" id="PF05634">
    <property type="entry name" value="APO_RNA-bind"/>
    <property type="match status" value="2"/>
</dbReference>
<reference evidence="3 4" key="1">
    <citation type="submission" date="2020-08" db="EMBL/GenBank/DDBJ databases">
        <title>Plant Genome Project.</title>
        <authorList>
            <person name="Zhang R.-G."/>
        </authorList>
    </citation>
    <scope>NUCLEOTIDE SEQUENCE [LARGE SCALE GENOMIC DNA]</scope>
    <source>
        <tissue evidence="3">Rhizome</tissue>
    </source>
</reference>
<dbReference type="PANTHER" id="PTHR10388">
    <property type="entry name" value="EUKARYOTIC TRANSLATION INITIATION FACTOR SUI1"/>
    <property type="match status" value="1"/>
</dbReference>
<dbReference type="EMBL" id="JACMSC010000008">
    <property type="protein sequence ID" value="KAG6512185.1"/>
    <property type="molecule type" value="Genomic_DNA"/>
</dbReference>
<dbReference type="AlphaFoldDB" id="A0A8J5L4T3"/>
<feature type="domain" description="APO" evidence="2">
    <location>
        <begin position="345"/>
        <end position="430"/>
    </location>
</feature>
<dbReference type="PROSITE" id="PS51499">
    <property type="entry name" value="APO"/>
    <property type="match status" value="2"/>
</dbReference>
<name>A0A8J5L4T3_ZINOF</name>
<organism evidence="3 4">
    <name type="scientific">Zingiber officinale</name>
    <name type="common">Ginger</name>
    <name type="synonym">Amomum zingiber</name>
    <dbReference type="NCBI Taxonomy" id="94328"/>
    <lineage>
        <taxon>Eukaryota</taxon>
        <taxon>Viridiplantae</taxon>
        <taxon>Streptophyta</taxon>
        <taxon>Embryophyta</taxon>
        <taxon>Tracheophyta</taxon>
        <taxon>Spermatophyta</taxon>
        <taxon>Magnoliopsida</taxon>
        <taxon>Liliopsida</taxon>
        <taxon>Zingiberales</taxon>
        <taxon>Zingiberaceae</taxon>
        <taxon>Zingiber</taxon>
    </lineage>
</organism>